<keyword evidence="3" id="KW-0731">Sigma factor</keyword>
<dbReference type="Gene3D" id="1.10.1740.10">
    <property type="match status" value="1"/>
</dbReference>
<proteinExistence type="inferred from homology"/>
<evidence type="ECO:0000256" key="3">
    <source>
        <dbReference type="ARBA" id="ARBA00023082"/>
    </source>
</evidence>
<dbReference type="NCBIfam" id="TIGR02937">
    <property type="entry name" value="sigma70-ECF"/>
    <property type="match status" value="1"/>
</dbReference>
<name>A0A517TSG5_9BACT</name>
<dbReference type="GO" id="GO:0006352">
    <property type="term" value="P:DNA-templated transcription initiation"/>
    <property type="evidence" value="ECO:0007669"/>
    <property type="project" value="InterPro"/>
</dbReference>
<accession>A0A517TSG5</accession>
<keyword evidence="4" id="KW-0238">DNA-binding</keyword>
<dbReference type="InterPro" id="IPR036388">
    <property type="entry name" value="WH-like_DNA-bd_sf"/>
</dbReference>
<dbReference type="GO" id="GO:0016987">
    <property type="term" value="F:sigma factor activity"/>
    <property type="evidence" value="ECO:0007669"/>
    <property type="project" value="UniProtKB-KW"/>
</dbReference>
<keyword evidence="9" id="KW-1185">Reference proteome</keyword>
<keyword evidence="2" id="KW-0805">Transcription regulation</keyword>
<dbReference type="InterPro" id="IPR039425">
    <property type="entry name" value="RNA_pol_sigma-70-like"/>
</dbReference>
<gene>
    <name evidence="8" type="primary">sigM_1</name>
    <name evidence="8" type="ORF">I41_04700</name>
</gene>
<dbReference type="SUPFAM" id="SSF88659">
    <property type="entry name" value="Sigma3 and sigma4 domains of RNA polymerase sigma factors"/>
    <property type="match status" value="1"/>
</dbReference>
<evidence type="ECO:0000256" key="4">
    <source>
        <dbReference type="ARBA" id="ARBA00023125"/>
    </source>
</evidence>
<feature type="domain" description="RNA polymerase sigma-70 region 2" evidence="6">
    <location>
        <begin position="19"/>
        <end position="80"/>
    </location>
</feature>
<evidence type="ECO:0000256" key="1">
    <source>
        <dbReference type="ARBA" id="ARBA00010641"/>
    </source>
</evidence>
<dbReference type="AlphaFoldDB" id="A0A517TSG5"/>
<dbReference type="Pfam" id="PF08281">
    <property type="entry name" value="Sigma70_r4_2"/>
    <property type="match status" value="1"/>
</dbReference>
<evidence type="ECO:0000313" key="9">
    <source>
        <dbReference type="Proteomes" id="UP000317909"/>
    </source>
</evidence>
<dbReference type="InterPro" id="IPR014284">
    <property type="entry name" value="RNA_pol_sigma-70_dom"/>
</dbReference>
<dbReference type="PANTHER" id="PTHR43133:SF8">
    <property type="entry name" value="RNA POLYMERASE SIGMA FACTOR HI_1459-RELATED"/>
    <property type="match status" value="1"/>
</dbReference>
<evidence type="ECO:0000313" key="8">
    <source>
        <dbReference type="EMBL" id="QDT71313.1"/>
    </source>
</evidence>
<dbReference type="GO" id="GO:0003677">
    <property type="term" value="F:DNA binding"/>
    <property type="evidence" value="ECO:0007669"/>
    <property type="project" value="UniProtKB-KW"/>
</dbReference>
<evidence type="ECO:0000256" key="2">
    <source>
        <dbReference type="ARBA" id="ARBA00023015"/>
    </source>
</evidence>
<dbReference type="Gene3D" id="1.10.10.10">
    <property type="entry name" value="Winged helix-like DNA-binding domain superfamily/Winged helix DNA-binding domain"/>
    <property type="match status" value="1"/>
</dbReference>
<protein>
    <submittedName>
        <fullName evidence="8">RNA polymerase sigma factor SigM</fullName>
    </submittedName>
</protein>
<feature type="domain" description="RNA polymerase sigma factor 70 region 4 type 2" evidence="7">
    <location>
        <begin position="112"/>
        <end position="164"/>
    </location>
</feature>
<comment type="similarity">
    <text evidence="1">Belongs to the sigma-70 factor family. ECF subfamily.</text>
</comment>
<evidence type="ECO:0000256" key="5">
    <source>
        <dbReference type="ARBA" id="ARBA00023163"/>
    </source>
</evidence>
<organism evidence="8 9">
    <name type="scientific">Lacipirellula limnantheis</name>
    <dbReference type="NCBI Taxonomy" id="2528024"/>
    <lineage>
        <taxon>Bacteria</taxon>
        <taxon>Pseudomonadati</taxon>
        <taxon>Planctomycetota</taxon>
        <taxon>Planctomycetia</taxon>
        <taxon>Pirellulales</taxon>
        <taxon>Lacipirellulaceae</taxon>
        <taxon>Lacipirellula</taxon>
    </lineage>
</organism>
<dbReference type="RefSeq" id="WP_145430491.1">
    <property type="nucleotide sequence ID" value="NZ_CP036339.1"/>
</dbReference>
<dbReference type="KEGG" id="llh:I41_04700"/>
<dbReference type="InterPro" id="IPR013324">
    <property type="entry name" value="RNA_pol_sigma_r3/r4-like"/>
</dbReference>
<reference evidence="8 9" key="1">
    <citation type="submission" date="2019-02" db="EMBL/GenBank/DDBJ databases">
        <title>Deep-cultivation of Planctomycetes and their phenomic and genomic characterization uncovers novel biology.</title>
        <authorList>
            <person name="Wiegand S."/>
            <person name="Jogler M."/>
            <person name="Boedeker C."/>
            <person name="Pinto D."/>
            <person name="Vollmers J."/>
            <person name="Rivas-Marin E."/>
            <person name="Kohn T."/>
            <person name="Peeters S.H."/>
            <person name="Heuer A."/>
            <person name="Rast P."/>
            <person name="Oberbeckmann S."/>
            <person name="Bunk B."/>
            <person name="Jeske O."/>
            <person name="Meyerdierks A."/>
            <person name="Storesund J.E."/>
            <person name="Kallscheuer N."/>
            <person name="Luecker S."/>
            <person name="Lage O.M."/>
            <person name="Pohl T."/>
            <person name="Merkel B.J."/>
            <person name="Hornburger P."/>
            <person name="Mueller R.-W."/>
            <person name="Bruemmer F."/>
            <person name="Labrenz M."/>
            <person name="Spormann A.M."/>
            <person name="Op den Camp H."/>
            <person name="Overmann J."/>
            <person name="Amann R."/>
            <person name="Jetten M.S.M."/>
            <person name="Mascher T."/>
            <person name="Medema M.H."/>
            <person name="Devos D.P."/>
            <person name="Kaster A.-K."/>
            <person name="Ovreas L."/>
            <person name="Rohde M."/>
            <person name="Galperin M.Y."/>
            <person name="Jogler C."/>
        </authorList>
    </citation>
    <scope>NUCLEOTIDE SEQUENCE [LARGE SCALE GENOMIC DNA]</scope>
    <source>
        <strain evidence="8 9">I41</strain>
    </source>
</reference>
<dbReference type="InterPro" id="IPR013325">
    <property type="entry name" value="RNA_pol_sigma_r2"/>
</dbReference>
<dbReference type="InterPro" id="IPR013249">
    <property type="entry name" value="RNA_pol_sigma70_r4_t2"/>
</dbReference>
<evidence type="ECO:0000259" key="6">
    <source>
        <dbReference type="Pfam" id="PF04542"/>
    </source>
</evidence>
<dbReference type="SUPFAM" id="SSF88946">
    <property type="entry name" value="Sigma2 domain of RNA polymerase sigma factors"/>
    <property type="match status" value="1"/>
</dbReference>
<dbReference type="Pfam" id="PF04542">
    <property type="entry name" value="Sigma70_r2"/>
    <property type="match status" value="1"/>
</dbReference>
<keyword evidence="5" id="KW-0804">Transcription</keyword>
<evidence type="ECO:0000259" key="7">
    <source>
        <dbReference type="Pfam" id="PF08281"/>
    </source>
</evidence>
<dbReference type="OrthoDB" id="9795666at2"/>
<dbReference type="Proteomes" id="UP000317909">
    <property type="component" value="Chromosome"/>
</dbReference>
<dbReference type="InterPro" id="IPR007627">
    <property type="entry name" value="RNA_pol_sigma70_r2"/>
</dbReference>
<dbReference type="EMBL" id="CP036339">
    <property type="protein sequence ID" value="QDT71313.1"/>
    <property type="molecule type" value="Genomic_DNA"/>
</dbReference>
<sequence>MNDIDDPPVGATLTLLLHSHHRFLAFLERRTGSRETAEEILQSALAKAVEQGNSLEQETAVAWFFRVLRNALIDHYRNRDAEQRALSALGARRAAPAFVPEHHPELTNTICECFKALLPTLKPEYREILQLVDLGELSIAEAAVQLAITANNASVRLHRARIALKKRLEQTCRTCASHGCFDCTCTSC</sequence>
<dbReference type="PANTHER" id="PTHR43133">
    <property type="entry name" value="RNA POLYMERASE ECF-TYPE SIGMA FACTO"/>
    <property type="match status" value="1"/>
</dbReference>